<evidence type="ECO:0008006" key="3">
    <source>
        <dbReference type="Google" id="ProtNLM"/>
    </source>
</evidence>
<comment type="caution">
    <text evidence="1">The sequence shown here is derived from an EMBL/GenBank/DDBJ whole genome shotgun (WGS) entry which is preliminary data.</text>
</comment>
<protein>
    <recommendedName>
        <fullName evidence="3">ATP-binding protein</fullName>
    </recommendedName>
</protein>
<proteinExistence type="predicted"/>
<reference evidence="1 2" key="1">
    <citation type="submission" date="2016-12" db="EMBL/GenBank/DDBJ databases">
        <title>Amycolatopsis keratiniphila subsp. keratiniphila genome sequencing and assembly.</title>
        <authorList>
            <person name="Mayilraj S."/>
            <person name="Kaur N."/>
        </authorList>
    </citation>
    <scope>NUCLEOTIDE SEQUENCE [LARGE SCALE GENOMIC DNA]</scope>
    <source>
        <strain evidence="1 2">DSM 44409</strain>
    </source>
</reference>
<evidence type="ECO:0000313" key="1">
    <source>
        <dbReference type="EMBL" id="ONF73925.1"/>
    </source>
</evidence>
<dbReference type="Proteomes" id="UP000076660">
    <property type="component" value="Unassembled WGS sequence"/>
</dbReference>
<sequence length="146" mass="16109">MLIAAPGTGKSTWCRDRAELGAVLSTDRARAEIGTGEEDQAASAAAFDLVQARAADHLAAGRDVTIDATGAHPRDRARWRALAAEHGAAPVAVRLRCSLLETLRRNRSRPRRVPALVVVRMWWTVRTLTRRRLRREGFAEVYDVAT</sequence>
<organism evidence="1 2">
    <name type="scientific">Amycolatopsis keratiniphila subsp. keratiniphila</name>
    <dbReference type="NCBI Taxonomy" id="227715"/>
    <lineage>
        <taxon>Bacteria</taxon>
        <taxon>Bacillati</taxon>
        <taxon>Actinomycetota</taxon>
        <taxon>Actinomycetes</taxon>
        <taxon>Pseudonocardiales</taxon>
        <taxon>Pseudonocardiaceae</taxon>
        <taxon>Amycolatopsis</taxon>
        <taxon>Amycolatopsis japonica group</taxon>
    </lineage>
</organism>
<accession>A0A1W2M1Z7</accession>
<evidence type="ECO:0000313" key="2">
    <source>
        <dbReference type="Proteomes" id="UP000076660"/>
    </source>
</evidence>
<dbReference type="Pfam" id="PF13671">
    <property type="entry name" value="AAA_33"/>
    <property type="match status" value="1"/>
</dbReference>
<dbReference type="SUPFAM" id="SSF52540">
    <property type="entry name" value="P-loop containing nucleoside triphosphate hydrolases"/>
    <property type="match status" value="1"/>
</dbReference>
<dbReference type="Gene3D" id="3.40.50.300">
    <property type="entry name" value="P-loop containing nucleotide triphosphate hydrolases"/>
    <property type="match status" value="1"/>
</dbReference>
<dbReference type="AlphaFoldDB" id="A0A1W2M1Z7"/>
<name>A0A1W2M1Z7_9PSEU</name>
<dbReference type="PIRSF" id="PIRSF037081">
    <property type="entry name" value="P-loop_All4644_prd"/>
    <property type="match status" value="1"/>
</dbReference>
<gene>
    <name evidence="1" type="ORF">AVR91_0204125</name>
</gene>
<dbReference type="InterPro" id="IPR027417">
    <property type="entry name" value="P-loop_NTPase"/>
</dbReference>
<dbReference type="EMBL" id="LQMT02000006">
    <property type="protein sequence ID" value="ONF73925.1"/>
    <property type="molecule type" value="Genomic_DNA"/>
</dbReference>
<dbReference type="InterPro" id="IPR017101">
    <property type="entry name" value="P-loop_ATP/GTP-bd_All4644_prd"/>
</dbReference>